<dbReference type="InterPro" id="IPR051414">
    <property type="entry name" value="Adenylate-forming_Reductase"/>
</dbReference>
<dbReference type="PANTHER" id="PTHR43439:SF2">
    <property type="entry name" value="ENZYME, PUTATIVE (JCVI)-RELATED"/>
    <property type="match status" value="1"/>
</dbReference>
<accession>A0A225AZW1</accession>
<dbReference type="PANTHER" id="PTHR43439">
    <property type="entry name" value="PHENYLACETATE-COENZYME A LIGASE"/>
    <property type="match status" value="1"/>
</dbReference>
<dbReference type="InterPro" id="IPR013120">
    <property type="entry name" value="FAR_NAD-bd"/>
</dbReference>
<feature type="domain" description="AMP-dependent synthetase/ligase" evidence="3">
    <location>
        <begin position="17"/>
        <end position="347"/>
    </location>
</feature>
<dbReference type="OrthoDB" id="429813at2759"/>
<evidence type="ECO:0000313" key="6">
    <source>
        <dbReference type="Proteomes" id="UP000214365"/>
    </source>
</evidence>
<dbReference type="AlphaFoldDB" id="A0A225AZW1"/>
<dbReference type="Gene3D" id="1.10.1200.10">
    <property type="entry name" value="ACP-like"/>
    <property type="match status" value="1"/>
</dbReference>
<dbReference type="EMBL" id="LFMY01000008">
    <property type="protein sequence ID" value="OKL59067.1"/>
    <property type="molecule type" value="Genomic_DNA"/>
</dbReference>
<reference evidence="5 6" key="1">
    <citation type="submission" date="2015-06" db="EMBL/GenBank/DDBJ databases">
        <title>Talaromyces atroroseus IBT 11181 draft genome.</title>
        <authorList>
            <person name="Rasmussen K.B."/>
            <person name="Rasmussen S."/>
            <person name="Petersen B."/>
            <person name="Sicheritz-Ponten T."/>
            <person name="Mortensen U.H."/>
            <person name="Thrane U."/>
        </authorList>
    </citation>
    <scope>NUCLEOTIDE SEQUENCE [LARGE SCALE GENOMIC DNA]</scope>
    <source>
        <strain evidence="5 6">IBT 11181</strain>
    </source>
</reference>
<dbReference type="SUPFAM" id="SSF56801">
    <property type="entry name" value="Acetyl-CoA synthetase-like"/>
    <property type="match status" value="1"/>
</dbReference>
<evidence type="ECO:0000259" key="4">
    <source>
        <dbReference type="Pfam" id="PF07993"/>
    </source>
</evidence>
<name>A0A225AZW1_TALAT</name>
<keyword evidence="1" id="KW-0596">Phosphopantetheine</keyword>
<dbReference type="RefSeq" id="XP_020119188.1">
    <property type="nucleotide sequence ID" value="XM_020268170.1"/>
</dbReference>
<dbReference type="InterPro" id="IPR042099">
    <property type="entry name" value="ANL_N_sf"/>
</dbReference>
<dbReference type="Gene3D" id="3.40.50.12780">
    <property type="entry name" value="N-terminal domain of ligase-like"/>
    <property type="match status" value="1"/>
</dbReference>
<organism evidence="5 6">
    <name type="scientific">Talaromyces atroroseus</name>
    <dbReference type="NCBI Taxonomy" id="1441469"/>
    <lineage>
        <taxon>Eukaryota</taxon>
        <taxon>Fungi</taxon>
        <taxon>Dikarya</taxon>
        <taxon>Ascomycota</taxon>
        <taxon>Pezizomycotina</taxon>
        <taxon>Eurotiomycetes</taxon>
        <taxon>Eurotiomycetidae</taxon>
        <taxon>Eurotiales</taxon>
        <taxon>Trichocomaceae</taxon>
        <taxon>Talaromyces</taxon>
        <taxon>Talaromyces sect. Trachyspermi</taxon>
    </lineage>
</organism>
<dbReference type="InterPro" id="IPR000873">
    <property type="entry name" value="AMP-dep_synth/lig_dom"/>
</dbReference>
<keyword evidence="6" id="KW-1185">Reference proteome</keyword>
<feature type="domain" description="Thioester reductase (TE)" evidence="4">
    <location>
        <begin position="686"/>
        <end position="933"/>
    </location>
</feature>
<dbReference type="InterPro" id="IPR036736">
    <property type="entry name" value="ACP-like_sf"/>
</dbReference>
<sequence length="1059" mass="117155">MAPPYGSRLMVSIVDDEAQQNPERVFAWIPRTAEVQDGFRPVTFPQVRDAVDYAVHWLQDGFGAFALHETVCYVGVSDLRYNILVYAALKLRLKVLLPSPRNPPSTTASLLSQTECTKLVHSPEVAPLIKALQGPASSVQCRQFPALDELLNAQPPAPVPYTLDFQEVKREPIIILHSSGSTGLPKPVTMTHGSFAVLDNDRNFPSVPGRRNHDLTTWDFSPGSCLYVPFPLFHLAGFYNNVMAPVYTESVPVFGPPTRLPSGALTAHILQSLNVKGCLLPPSLVADLYTEPNGVELLKSLDVLCYAGGPLAEFIGNELVQHVTLCQFYGSTELGLVHQLMPPKEHWQYMEFHPYSRLELQPADDDAFELVVFADEETENHLGLNHNFPGVREFRTKDLFRRHPTQPNLWKFHARRDDILVLSNGEKFNPVPLELGIETLPGVAGAVVAGQGQPRVALLLELRPEHGLGSDPAESLWPSIAKLNANTTGPGRISRSMILVASSDKPFIRAGKGTVVRKLTINAYEAELDALFRGSLHEQRAQPQQQKKRLVLRPTAFRLADVQNVVHAIIQDALDGEEVDDSEDLYSQGLDSVKTLETISQLKASLEGEGQGLTWLKPEIIYTYSSVQKLSAVLLQWLNEGTHPKQVDRVTKMKELLTRYENSLPAVSATSQLPPQSRDKPLSVVIVGSTGFLGQYLLSSLVQDANIERIICLNRSATARERWAAHLSTNEGITGIDDKWLEKVSFFQVDFSKPEFGLEKNVYNEVREDSDIILHSAWQVNFAASLDAFGDSFSGLVNSIKLAASSKRRARLVYVSSIAATGVWGKPGSEQTVIPEALVNNADGAMRNGYGESKYVAEHLVQAAWTKSGVTASILRVGQIAPTSVPVTPSSTHRITWPASDMFTVILKTSRIFQMVPTDLIGADWLPVNVVVDLTQRILQHDRYILAGESSTPRVYNLVNPVSTAWAELVPAIQSWASTSSTTLTSFKQWIGSLKSHRQHESERHKYNDAGILPLMDFFEMQIDRGSAHGYSQEHIREVFEGDITPVDATQLALWLVAL</sequence>
<evidence type="ECO:0000259" key="3">
    <source>
        <dbReference type="Pfam" id="PF00501"/>
    </source>
</evidence>
<evidence type="ECO:0000313" key="5">
    <source>
        <dbReference type="EMBL" id="OKL59067.1"/>
    </source>
</evidence>
<dbReference type="SUPFAM" id="SSF51735">
    <property type="entry name" value="NAD(P)-binding Rossmann-fold domains"/>
    <property type="match status" value="1"/>
</dbReference>
<dbReference type="Pfam" id="PF23562">
    <property type="entry name" value="AMP-binding_C_3"/>
    <property type="match status" value="1"/>
</dbReference>
<dbReference type="Gene3D" id="3.40.50.720">
    <property type="entry name" value="NAD(P)-binding Rossmann-like Domain"/>
    <property type="match status" value="1"/>
</dbReference>
<dbReference type="Pfam" id="PF07993">
    <property type="entry name" value="NAD_binding_4"/>
    <property type="match status" value="1"/>
</dbReference>
<dbReference type="SUPFAM" id="SSF47336">
    <property type="entry name" value="ACP-like"/>
    <property type="match status" value="1"/>
</dbReference>
<gene>
    <name evidence="5" type="ORF">UA08_05855</name>
</gene>
<dbReference type="GeneID" id="31005611"/>
<comment type="caution">
    <text evidence="5">The sequence shown here is derived from an EMBL/GenBank/DDBJ whole genome shotgun (WGS) entry which is preliminary data.</text>
</comment>
<evidence type="ECO:0008006" key="7">
    <source>
        <dbReference type="Google" id="ProtNLM"/>
    </source>
</evidence>
<dbReference type="Proteomes" id="UP000214365">
    <property type="component" value="Unassembled WGS sequence"/>
</dbReference>
<protein>
    <recommendedName>
        <fullName evidence="7">Carrier domain-containing protein</fullName>
    </recommendedName>
</protein>
<evidence type="ECO:0000256" key="2">
    <source>
        <dbReference type="ARBA" id="ARBA00022553"/>
    </source>
</evidence>
<dbReference type="InterPro" id="IPR036291">
    <property type="entry name" value="NAD(P)-bd_dom_sf"/>
</dbReference>
<proteinExistence type="predicted"/>
<dbReference type="InterPro" id="IPR020845">
    <property type="entry name" value="AMP-binding_CS"/>
</dbReference>
<dbReference type="PROSITE" id="PS00455">
    <property type="entry name" value="AMP_BINDING"/>
    <property type="match status" value="1"/>
</dbReference>
<keyword evidence="2" id="KW-0597">Phosphoprotein</keyword>
<dbReference type="STRING" id="1441469.A0A225AZW1"/>
<evidence type="ECO:0000256" key="1">
    <source>
        <dbReference type="ARBA" id="ARBA00022450"/>
    </source>
</evidence>
<dbReference type="Pfam" id="PF00501">
    <property type="entry name" value="AMP-binding"/>
    <property type="match status" value="1"/>
</dbReference>